<sequence>MAEYVHQLPKSRFLLFTTVCIQTVLTLTTHAPPDCPLPLPCACNGNQQIVYCSNKSLSELPPIQKSEGKWTFYLDDNRIEVIPDNYFSGVKVNFLSLENNDIHTIGENAFQGSEDSLNYLHLENNSMTELPNAIGKLRQLTAVSIQGNPMVDLTETVIRNLTSCLQLISFGSKSMTKWPKNINFLINIFSIDLYDVQYPELPEDAFSTFKDNLVFLNLYNTGLTKLPPSINDCQNISSMIFQENKKLSANSITKSITRGFPFLTSITFQDNGLTTLPSIFSKSTRIGRIVVRDEPILYLRDDTFPQHLSKYLHYLPFSGTRLTSIPSVLSNLDSLTGLSITNSQIQEIQDGDCSSLFNLGVLYLSYNPLSLISENAFLNNKQLGSIALDHSNLTTVPKALKKALSLQTVDMTSCQVECSCENIGWIKSWKSIPTFYGSCYNLNGTSLMIYITDQIPKCP</sequence>
<evidence type="ECO:0000256" key="1">
    <source>
        <dbReference type="ARBA" id="ARBA00022614"/>
    </source>
</evidence>
<name>A0A8W8LYM2_MAGGI</name>
<dbReference type="InterPro" id="IPR003591">
    <property type="entry name" value="Leu-rich_rpt_typical-subtyp"/>
</dbReference>
<dbReference type="EnsemblMetazoa" id="G29729.2">
    <property type="protein sequence ID" value="G29729.2:cds"/>
    <property type="gene ID" value="G29729"/>
</dbReference>
<dbReference type="InterPro" id="IPR001611">
    <property type="entry name" value="Leu-rich_rpt"/>
</dbReference>
<dbReference type="PANTHER" id="PTHR45712:SF29">
    <property type="entry name" value="INSULIN-LIKE GROWTH FACTOR-BINDING PROTEIN ACID LABILE SUBUNIT"/>
    <property type="match status" value="1"/>
</dbReference>
<dbReference type="OrthoDB" id="6137799at2759"/>
<dbReference type="Gene3D" id="3.80.10.10">
    <property type="entry name" value="Ribonuclease Inhibitor"/>
    <property type="match status" value="3"/>
</dbReference>
<protein>
    <submittedName>
        <fullName evidence="4">Uncharacterized protein</fullName>
    </submittedName>
</protein>
<keyword evidence="3" id="KW-0732">Signal</keyword>
<keyword evidence="1" id="KW-0433">Leucine-rich repeat</keyword>
<proteinExistence type="predicted"/>
<feature type="signal peptide" evidence="3">
    <location>
        <begin position="1"/>
        <end position="26"/>
    </location>
</feature>
<dbReference type="OMA" id="RMDDPET"/>
<keyword evidence="2" id="KW-0677">Repeat</keyword>
<dbReference type="Pfam" id="PF13855">
    <property type="entry name" value="LRR_8"/>
    <property type="match status" value="2"/>
</dbReference>
<dbReference type="EnsemblMetazoa" id="G29729.1">
    <property type="protein sequence ID" value="G29729.1:cds"/>
    <property type="gene ID" value="G29729"/>
</dbReference>
<dbReference type="Proteomes" id="UP000005408">
    <property type="component" value="Unassembled WGS sequence"/>
</dbReference>
<dbReference type="SMART" id="SM00369">
    <property type="entry name" value="LRR_TYP"/>
    <property type="match status" value="6"/>
</dbReference>
<accession>A0A8W8LYM2</accession>
<dbReference type="GO" id="GO:0005615">
    <property type="term" value="C:extracellular space"/>
    <property type="evidence" value="ECO:0007669"/>
    <property type="project" value="TreeGrafter"/>
</dbReference>
<reference evidence="4" key="1">
    <citation type="submission" date="2022-08" db="UniProtKB">
        <authorList>
            <consortium name="EnsemblMetazoa"/>
        </authorList>
    </citation>
    <scope>IDENTIFICATION</scope>
    <source>
        <strain evidence="4">05x7-T-G4-1.051#20</strain>
    </source>
</reference>
<evidence type="ECO:0000256" key="3">
    <source>
        <dbReference type="SAM" id="SignalP"/>
    </source>
</evidence>
<evidence type="ECO:0000313" key="4">
    <source>
        <dbReference type="EnsemblMetazoa" id="G29729.1:cds"/>
    </source>
</evidence>
<evidence type="ECO:0000313" key="5">
    <source>
        <dbReference type="Proteomes" id="UP000005408"/>
    </source>
</evidence>
<keyword evidence="5" id="KW-1185">Reference proteome</keyword>
<evidence type="ECO:0000256" key="2">
    <source>
        <dbReference type="ARBA" id="ARBA00022737"/>
    </source>
</evidence>
<organism evidence="4 5">
    <name type="scientific">Magallana gigas</name>
    <name type="common">Pacific oyster</name>
    <name type="synonym">Crassostrea gigas</name>
    <dbReference type="NCBI Taxonomy" id="29159"/>
    <lineage>
        <taxon>Eukaryota</taxon>
        <taxon>Metazoa</taxon>
        <taxon>Spiralia</taxon>
        <taxon>Lophotrochozoa</taxon>
        <taxon>Mollusca</taxon>
        <taxon>Bivalvia</taxon>
        <taxon>Autobranchia</taxon>
        <taxon>Pteriomorphia</taxon>
        <taxon>Ostreida</taxon>
        <taxon>Ostreoidea</taxon>
        <taxon>Ostreidae</taxon>
        <taxon>Magallana</taxon>
    </lineage>
</organism>
<dbReference type="AlphaFoldDB" id="A0A8W8LYM2"/>
<dbReference type="PANTHER" id="PTHR45712">
    <property type="entry name" value="AGAP008170-PA"/>
    <property type="match status" value="1"/>
</dbReference>
<dbReference type="SUPFAM" id="SSF52058">
    <property type="entry name" value="L domain-like"/>
    <property type="match status" value="2"/>
</dbReference>
<dbReference type="InterPro" id="IPR032675">
    <property type="entry name" value="LRR_dom_sf"/>
</dbReference>
<dbReference type="PROSITE" id="PS51450">
    <property type="entry name" value="LRR"/>
    <property type="match status" value="1"/>
</dbReference>
<feature type="chain" id="PRO_5042431712" evidence="3">
    <location>
        <begin position="27"/>
        <end position="459"/>
    </location>
</feature>
<dbReference type="InterPro" id="IPR050333">
    <property type="entry name" value="SLRP"/>
</dbReference>